<evidence type="ECO:0000313" key="1">
    <source>
        <dbReference type="EMBL" id="CAF3434478.1"/>
    </source>
</evidence>
<dbReference type="Proteomes" id="UP000663865">
    <property type="component" value="Unassembled WGS sequence"/>
</dbReference>
<proteinExistence type="predicted"/>
<dbReference type="Proteomes" id="UP000663838">
    <property type="component" value="Unassembled WGS sequence"/>
</dbReference>
<dbReference type="EMBL" id="CAJOBS010001735">
    <property type="protein sequence ID" value="CAF4757210.1"/>
    <property type="molecule type" value="Genomic_DNA"/>
</dbReference>
<comment type="caution">
    <text evidence="2">The sequence shown here is derived from an EMBL/GenBank/DDBJ whole genome shotgun (WGS) entry which is preliminary data.</text>
</comment>
<protein>
    <submittedName>
        <fullName evidence="2">Uncharacterized protein</fullName>
    </submittedName>
</protein>
<accession>A0A821LY09</accession>
<dbReference type="EMBL" id="CAJNYV010001727">
    <property type="protein sequence ID" value="CAF3434478.1"/>
    <property type="molecule type" value="Genomic_DNA"/>
</dbReference>
<sequence length="109" mass="12723">MATNGKMRVDFLSNEIFHEIFKHPSMIDLVRTFRGLPIRLDERALHHLQINTNVDLRSAPTQGVNMYCSKFLPRLVDRVESFYLSNHHHAQNQIDQFSKVDSLYANLLV</sequence>
<gene>
    <name evidence="1" type="ORF">KIK155_LOCUS11106</name>
    <name evidence="2" type="ORF">TOA249_LOCUS20797</name>
</gene>
<reference evidence="2" key="1">
    <citation type="submission" date="2021-02" db="EMBL/GenBank/DDBJ databases">
        <authorList>
            <person name="Nowell W R."/>
        </authorList>
    </citation>
    <scope>NUCLEOTIDE SEQUENCE</scope>
</reference>
<evidence type="ECO:0000313" key="3">
    <source>
        <dbReference type="Proteomes" id="UP000663838"/>
    </source>
</evidence>
<name>A0A821LY09_9BILA</name>
<evidence type="ECO:0000313" key="2">
    <source>
        <dbReference type="EMBL" id="CAF4757210.1"/>
    </source>
</evidence>
<organism evidence="2 3">
    <name type="scientific">Rotaria socialis</name>
    <dbReference type="NCBI Taxonomy" id="392032"/>
    <lineage>
        <taxon>Eukaryota</taxon>
        <taxon>Metazoa</taxon>
        <taxon>Spiralia</taxon>
        <taxon>Gnathifera</taxon>
        <taxon>Rotifera</taxon>
        <taxon>Eurotatoria</taxon>
        <taxon>Bdelloidea</taxon>
        <taxon>Philodinida</taxon>
        <taxon>Philodinidae</taxon>
        <taxon>Rotaria</taxon>
    </lineage>
</organism>
<dbReference type="AlphaFoldDB" id="A0A821LY09"/>